<dbReference type="GO" id="GO:0015347">
    <property type="term" value="F:sodium-independent organic anion transmembrane transporter activity"/>
    <property type="evidence" value="ECO:0007669"/>
    <property type="project" value="TreeGrafter"/>
</dbReference>
<evidence type="ECO:0000313" key="12">
    <source>
        <dbReference type="Proteomes" id="UP000295192"/>
    </source>
</evidence>
<gene>
    <name evidence="11" type="ORF">AWZ03_000954</name>
</gene>
<feature type="transmembrane region" description="Helical" evidence="8">
    <location>
        <begin position="719"/>
        <end position="742"/>
    </location>
</feature>
<evidence type="ECO:0000256" key="3">
    <source>
        <dbReference type="ARBA" id="ARBA00022475"/>
    </source>
</evidence>
<dbReference type="InterPro" id="IPR036058">
    <property type="entry name" value="Kazal_dom_sf"/>
</dbReference>
<feature type="domain" description="Kazal-like" evidence="10">
    <location>
        <begin position="606"/>
        <end position="665"/>
    </location>
</feature>
<dbReference type="OrthoDB" id="5062115at2759"/>
<feature type="compositionally biased region" description="Low complexity" evidence="9">
    <location>
        <begin position="7"/>
        <end position="20"/>
    </location>
</feature>
<evidence type="ECO:0000256" key="4">
    <source>
        <dbReference type="ARBA" id="ARBA00022692"/>
    </source>
</evidence>
<dbReference type="SUPFAM" id="SSF103473">
    <property type="entry name" value="MFS general substrate transporter"/>
    <property type="match status" value="1"/>
</dbReference>
<evidence type="ECO:0000256" key="7">
    <source>
        <dbReference type="ARBA" id="ARBA00023157"/>
    </source>
</evidence>
<keyword evidence="8" id="KW-0406">Ion transport</keyword>
<accession>A0A484BYM4</accession>
<feature type="transmembrane region" description="Helical" evidence="8">
    <location>
        <begin position="386"/>
        <end position="412"/>
    </location>
</feature>
<dbReference type="InterPro" id="IPR002350">
    <property type="entry name" value="Kazal_dom"/>
</dbReference>
<evidence type="ECO:0000256" key="1">
    <source>
        <dbReference type="ARBA" id="ARBA00004651"/>
    </source>
</evidence>
<keyword evidence="6 8" id="KW-0472">Membrane</keyword>
<evidence type="ECO:0000313" key="11">
    <source>
        <dbReference type="EMBL" id="TDG52721.1"/>
    </source>
</evidence>
<dbReference type="NCBIfam" id="TIGR00805">
    <property type="entry name" value="oat"/>
    <property type="match status" value="1"/>
</dbReference>
<sequence>MSKSQGDVEAPPVVDAAAAANGQQKQSRPSNGHAHQQQQQQQTNGNGYHQNGGGRRDSTQAFTPLLAQHNSTNGGDVSTATPTAPTTMLYESTPSNNNEWKASEDINNLKNGLLSNNNGNGHSLREKYAHEQAPLTGGYKLPPGGGAGGGARGSESEESDFDSDLNGCGDEGSNCGLFGCRPRWARRFASTHVFMVVFLLAYILQGMYMTYFVSVITTIEKLFQIKSKTTGFLLSASEMGQISTAMLLTYFAGRGHRPRWIACGMVLFSIAAFACALPHFIFGEQLMQSSVFLQPQTPAISAASSPLWSNATDPNLCTLGGNGTLAGNECNEQRQLEQASHSKITVIVLCIFFGSLLSSGIGQTAVATLGIPYIDDNVGSKQSPMYMAVTIGMRILGPASGFIVGSFCTRWYVNFANPGFDASDPRWIGAWWLGPVAIGSLMLLASIAMFSFPKQLRGKQQTQAAAAIAAAAPEPEEKPKLKDFPKTVRRQLSNDILMFRTASCVFHLLPIAGLYTFLPKYLETQFRLATYDANMIAAFCGILVMGIGIVISGLFILKRKPTARGVAAWIAFTALVYSAGMIILMFIGCSTNDFAGYKPGDANSPAMIEPACSAVLNCTCDKENFAPICGTDGKMYISACHAGCSSSQLRFSDNRTLYTDCACIPNVAEAVTGYCDNNCKNFIYFIAIFAICVFMHSTSEVGSMLLVMRCTHPKDKAMAMGVIQSAIGLFGNVPCPIIYGAVVDSACLIWKSVCGKHGACSLYDADTFRQYFLGITAGIMFLAFLMDLVVWRKAHRIDIAPDQQDGTTNATATRFDVSDSKQPIAPPPDTTV</sequence>
<comment type="subcellular location">
    <subcellularLocation>
        <location evidence="1 8">Cell membrane</location>
        <topology evidence="1 8">Multi-pass membrane protein</topology>
    </subcellularLocation>
</comment>
<dbReference type="SUPFAM" id="SSF100895">
    <property type="entry name" value="Kazal-type serine protease inhibitors"/>
    <property type="match status" value="1"/>
</dbReference>
<dbReference type="PANTHER" id="PTHR11388">
    <property type="entry name" value="ORGANIC ANION TRANSPORTER"/>
    <property type="match status" value="1"/>
</dbReference>
<feature type="transmembrane region" description="Helical" evidence="8">
    <location>
        <begin position="535"/>
        <end position="557"/>
    </location>
</feature>
<feature type="transmembrane region" description="Helical" evidence="8">
    <location>
        <begin position="344"/>
        <end position="374"/>
    </location>
</feature>
<proteinExistence type="inferred from homology"/>
<dbReference type="AlphaFoldDB" id="A0A484BYM4"/>
<feature type="transmembrane region" description="Helical" evidence="8">
    <location>
        <begin position="566"/>
        <end position="588"/>
    </location>
</feature>
<dbReference type="Pfam" id="PF03137">
    <property type="entry name" value="OATP"/>
    <property type="match status" value="1"/>
</dbReference>
<feature type="compositionally biased region" description="Low complexity" evidence="9">
    <location>
        <begin position="31"/>
        <end position="49"/>
    </location>
</feature>
<dbReference type="Gene3D" id="1.20.1250.20">
    <property type="entry name" value="MFS general substrate transporter like domains"/>
    <property type="match status" value="1"/>
</dbReference>
<dbReference type="PROSITE" id="PS51465">
    <property type="entry name" value="KAZAL_2"/>
    <property type="match status" value="1"/>
</dbReference>
<reference evidence="11 12" key="1">
    <citation type="journal article" date="2019" name="J. Hered.">
        <title>An Improved Genome Assembly for Drosophila navojoa, the Basal Species in the mojavensis Cluster.</title>
        <authorList>
            <person name="Vanderlinde T."/>
            <person name="Dupim E.G."/>
            <person name="Nazario-Yepiz N.O."/>
            <person name="Carvalho A.B."/>
        </authorList>
    </citation>
    <scope>NUCLEOTIDE SEQUENCE [LARGE SCALE GENOMIC DNA]</scope>
    <source>
        <strain evidence="11">Navoj_Jal97</strain>
        <tissue evidence="11">Whole organism</tissue>
    </source>
</reference>
<keyword evidence="8" id="KW-0813">Transport</keyword>
<feature type="transmembrane region" description="Helical" evidence="8">
    <location>
        <begin position="432"/>
        <end position="452"/>
    </location>
</feature>
<feature type="transmembrane region" description="Helical" evidence="8">
    <location>
        <begin position="260"/>
        <end position="282"/>
    </location>
</feature>
<dbReference type="CDD" id="cd17336">
    <property type="entry name" value="MFS_SLCO_OATP"/>
    <property type="match status" value="1"/>
</dbReference>
<keyword evidence="3" id="KW-1003">Cell membrane</keyword>
<feature type="region of interest" description="Disordered" evidence="9">
    <location>
        <begin position="802"/>
        <end position="832"/>
    </location>
</feature>
<feature type="compositionally biased region" description="Polar residues" evidence="9">
    <location>
        <begin position="68"/>
        <end position="100"/>
    </location>
</feature>
<dbReference type="Gene3D" id="3.30.60.30">
    <property type="match status" value="1"/>
</dbReference>
<feature type="region of interest" description="Disordered" evidence="9">
    <location>
        <begin position="1"/>
        <end position="102"/>
    </location>
</feature>
<feature type="transmembrane region" description="Helical" evidence="8">
    <location>
        <begin position="682"/>
        <end position="707"/>
    </location>
</feature>
<feature type="transmembrane region" description="Helical" evidence="8">
    <location>
        <begin position="771"/>
        <end position="791"/>
    </location>
</feature>
<protein>
    <recommendedName>
        <fullName evidence="8">Solute carrier organic anion transporter family member</fullName>
    </recommendedName>
</protein>
<dbReference type="KEGG" id="dnv:108650750"/>
<dbReference type="Pfam" id="PF07648">
    <property type="entry name" value="Kazal_2"/>
    <property type="match status" value="1"/>
</dbReference>
<dbReference type="GO" id="GO:0043252">
    <property type="term" value="P:sodium-independent organic anion transport"/>
    <property type="evidence" value="ECO:0007669"/>
    <property type="project" value="TreeGrafter"/>
</dbReference>
<keyword evidence="5 8" id="KW-1133">Transmembrane helix</keyword>
<dbReference type="InterPro" id="IPR036259">
    <property type="entry name" value="MFS_trans_sf"/>
</dbReference>
<dbReference type="GO" id="GO:0016323">
    <property type="term" value="C:basolateral plasma membrane"/>
    <property type="evidence" value="ECO:0007669"/>
    <property type="project" value="TreeGrafter"/>
</dbReference>
<dbReference type="OMA" id="NFAPICG"/>
<evidence type="ECO:0000256" key="5">
    <source>
        <dbReference type="ARBA" id="ARBA00022989"/>
    </source>
</evidence>
<keyword evidence="12" id="KW-1185">Reference proteome</keyword>
<evidence type="ECO:0000259" key="10">
    <source>
        <dbReference type="PROSITE" id="PS51465"/>
    </source>
</evidence>
<evidence type="ECO:0000256" key="8">
    <source>
        <dbReference type="RuleBase" id="RU362056"/>
    </source>
</evidence>
<organism evidence="11 12">
    <name type="scientific">Drosophila navojoa</name>
    <name type="common">Fruit fly</name>
    <dbReference type="NCBI Taxonomy" id="7232"/>
    <lineage>
        <taxon>Eukaryota</taxon>
        <taxon>Metazoa</taxon>
        <taxon>Ecdysozoa</taxon>
        <taxon>Arthropoda</taxon>
        <taxon>Hexapoda</taxon>
        <taxon>Insecta</taxon>
        <taxon>Pterygota</taxon>
        <taxon>Neoptera</taxon>
        <taxon>Endopterygota</taxon>
        <taxon>Diptera</taxon>
        <taxon>Brachycera</taxon>
        <taxon>Muscomorpha</taxon>
        <taxon>Ephydroidea</taxon>
        <taxon>Drosophilidae</taxon>
        <taxon>Drosophila</taxon>
    </lineage>
</organism>
<feature type="region of interest" description="Disordered" evidence="9">
    <location>
        <begin position="134"/>
        <end position="165"/>
    </location>
</feature>
<feature type="transmembrane region" description="Helical" evidence="8">
    <location>
        <begin position="496"/>
        <end position="515"/>
    </location>
</feature>
<comment type="similarity">
    <text evidence="2 8">Belongs to the organo anion transporter (TC 2.A.60) family.</text>
</comment>
<dbReference type="Proteomes" id="UP000295192">
    <property type="component" value="Unassembled WGS sequence"/>
</dbReference>
<dbReference type="PANTHER" id="PTHR11388:SF159">
    <property type="entry name" value="SOLUTE CARRIER ORGANIC ANION TRANSPORTER FAMILY MEMBER 74D"/>
    <property type="match status" value="1"/>
</dbReference>
<dbReference type="EMBL" id="LSRL02000003">
    <property type="protein sequence ID" value="TDG52721.1"/>
    <property type="molecule type" value="Genomic_DNA"/>
</dbReference>
<feature type="compositionally biased region" description="Gly residues" evidence="9">
    <location>
        <begin position="143"/>
        <end position="152"/>
    </location>
</feature>
<feature type="transmembrane region" description="Helical" evidence="8">
    <location>
        <begin position="232"/>
        <end position="253"/>
    </location>
</feature>
<name>A0A484BYM4_DRONA</name>
<evidence type="ECO:0000256" key="9">
    <source>
        <dbReference type="SAM" id="MobiDB-lite"/>
    </source>
</evidence>
<feature type="transmembrane region" description="Helical" evidence="8">
    <location>
        <begin position="193"/>
        <end position="212"/>
    </location>
</feature>
<feature type="compositionally biased region" description="Polar residues" evidence="9">
    <location>
        <begin position="21"/>
        <end position="30"/>
    </location>
</feature>
<comment type="caution">
    <text evidence="11">The sequence shown here is derived from an EMBL/GenBank/DDBJ whole genome shotgun (WGS) entry which is preliminary data.</text>
</comment>
<evidence type="ECO:0000256" key="6">
    <source>
        <dbReference type="ARBA" id="ARBA00023136"/>
    </source>
</evidence>
<dbReference type="GO" id="GO:0006811">
    <property type="term" value="P:monoatomic ion transport"/>
    <property type="evidence" value="ECO:0007669"/>
    <property type="project" value="UniProtKB-KW"/>
</dbReference>
<dbReference type="InterPro" id="IPR004156">
    <property type="entry name" value="OATP"/>
</dbReference>
<evidence type="ECO:0000256" key="2">
    <source>
        <dbReference type="ARBA" id="ARBA00009657"/>
    </source>
</evidence>
<keyword evidence="4 8" id="KW-0812">Transmembrane</keyword>
<keyword evidence="7" id="KW-1015">Disulfide bond</keyword>